<evidence type="ECO:0000256" key="4">
    <source>
        <dbReference type="SAM" id="SignalP"/>
    </source>
</evidence>
<name>A0ABS7E282_9GAMM</name>
<feature type="chain" id="PRO_5045129071" evidence="4">
    <location>
        <begin position="21"/>
        <end position="237"/>
    </location>
</feature>
<organism evidence="5 6">
    <name type="scientific">Shewanella nanhaiensis</name>
    <dbReference type="NCBI Taxonomy" id="2864872"/>
    <lineage>
        <taxon>Bacteria</taxon>
        <taxon>Pseudomonadati</taxon>
        <taxon>Pseudomonadota</taxon>
        <taxon>Gammaproteobacteria</taxon>
        <taxon>Alteromonadales</taxon>
        <taxon>Shewanellaceae</taxon>
        <taxon>Shewanella</taxon>
    </lineage>
</organism>
<dbReference type="Gene3D" id="1.25.40.10">
    <property type="entry name" value="Tetratricopeptide repeat domain"/>
    <property type="match status" value="1"/>
</dbReference>
<dbReference type="RefSeq" id="WP_220108894.1">
    <property type="nucleotide sequence ID" value="NZ_JAHZST010000003.1"/>
</dbReference>
<comment type="caution">
    <text evidence="5">The sequence shown here is derived from an EMBL/GenBank/DDBJ whole genome shotgun (WGS) entry which is preliminary data.</text>
</comment>
<evidence type="ECO:0000256" key="3">
    <source>
        <dbReference type="PROSITE-ProRule" id="PRU00339"/>
    </source>
</evidence>
<dbReference type="Proteomes" id="UP001195963">
    <property type="component" value="Unassembled WGS sequence"/>
</dbReference>
<dbReference type="Pfam" id="PF13432">
    <property type="entry name" value="TPR_16"/>
    <property type="match status" value="1"/>
</dbReference>
<keyword evidence="4" id="KW-0732">Signal</keyword>
<dbReference type="PROSITE" id="PS50005">
    <property type="entry name" value="TPR"/>
    <property type="match status" value="1"/>
</dbReference>
<dbReference type="EMBL" id="JAHZST010000003">
    <property type="protein sequence ID" value="MBW8183271.1"/>
    <property type="molecule type" value="Genomic_DNA"/>
</dbReference>
<protein>
    <submittedName>
        <fullName evidence="5">Tetratricopeptide repeat protein</fullName>
    </submittedName>
</protein>
<evidence type="ECO:0000313" key="6">
    <source>
        <dbReference type="Proteomes" id="UP001195963"/>
    </source>
</evidence>
<dbReference type="PANTHER" id="PTHR44186">
    <property type="match status" value="1"/>
</dbReference>
<dbReference type="InterPro" id="IPR019734">
    <property type="entry name" value="TPR_rpt"/>
</dbReference>
<dbReference type="InterPro" id="IPR011990">
    <property type="entry name" value="TPR-like_helical_dom_sf"/>
</dbReference>
<dbReference type="PANTHER" id="PTHR44186:SF1">
    <property type="entry name" value="BARDET-BIEDL SYNDROME 4 PROTEIN"/>
    <property type="match status" value="1"/>
</dbReference>
<feature type="repeat" description="TPR" evidence="3">
    <location>
        <begin position="124"/>
        <end position="157"/>
    </location>
</feature>
<keyword evidence="1" id="KW-0677">Repeat</keyword>
<dbReference type="Pfam" id="PF14559">
    <property type="entry name" value="TPR_19"/>
    <property type="match status" value="1"/>
</dbReference>
<dbReference type="SUPFAM" id="SSF48452">
    <property type="entry name" value="TPR-like"/>
    <property type="match status" value="1"/>
</dbReference>
<gene>
    <name evidence="5" type="ORF">K0625_06295</name>
</gene>
<evidence type="ECO:0000256" key="1">
    <source>
        <dbReference type="ARBA" id="ARBA00022737"/>
    </source>
</evidence>
<proteinExistence type="predicted"/>
<accession>A0ABS7E282</accession>
<keyword evidence="6" id="KW-1185">Reference proteome</keyword>
<feature type="signal peptide" evidence="4">
    <location>
        <begin position="1"/>
        <end position="20"/>
    </location>
</feature>
<reference evidence="5 6" key="1">
    <citation type="submission" date="2021-07" db="EMBL/GenBank/DDBJ databases">
        <title>Shewanella sp. nov, isolated from SCS.</title>
        <authorList>
            <person name="Cao W.R."/>
        </authorList>
    </citation>
    <scope>NUCLEOTIDE SEQUENCE [LARGE SCALE GENOMIC DNA]</scope>
    <source>
        <strain evidence="5 6">NR704-98</strain>
    </source>
</reference>
<sequence>MFRYHIIPLLLLLNMTGCSTTPVSPQVSAQDLIAVGNHAGLIQHYKRELAKKPDSIKVMLKLAQSYYDNGDVESASFYVEQLKKQNLQQPSLYFLSGNIAADSGLFELAVSDYQTAVANGYQGSQLYINSGIALTNSGQYQAALEAFNQARLMGHDDITVKNNLAVLYLAQGEYLRAVELLTPVYRQHTDEKKLAFNLAISLFKVGDYREAHRLLSDDYSDEQISALFHSLRQGEQS</sequence>
<evidence type="ECO:0000313" key="5">
    <source>
        <dbReference type="EMBL" id="MBW8183271.1"/>
    </source>
</evidence>
<keyword evidence="2 3" id="KW-0802">TPR repeat</keyword>
<evidence type="ECO:0000256" key="2">
    <source>
        <dbReference type="ARBA" id="ARBA00022803"/>
    </source>
</evidence>